<dbReference type="Proteomes" id="UP000015354">
    <property type="component" value="Unassembled WGS sequence"/>
</dbReference>
<name>S9UVA4_9TRYP</name>
<organism evidence="1 2">
    <name type="scientific">Strigomonas culicis</name>
    <dbReference type="NCBI Taxonomy" id="28005"/>
    <lineage>
        <taxon>Eukaryota</taxon>
        <taxon>Discoba</taxon>
        <taxon>Euglenozoa</taxon>
        <taxon>Kinetoplastea</taxon>
        <taxon>Metakinetoplastina</taxon>
        <taxon>Trypanosomatida</taxon>
        <taxon>Trypanosomatidae</taxon>
        <taxon>Strigomonadinae</taxon>
        <taxon>Strigomonas</taxon>
    </lineage>
</organism>
<evidence type="ECO:0000313" key="1">
    <source>
        <dbReference type="EMBL" id="EPY18446.1"/>
    </source>
</evidence>
<proteinExistence type="predicted"/>
<dbReference type="AlphaFoldDB" id="S9UVA4"/>
<evidence type="ECO:0000313" key="2">
    <source>
        <dbReference type="Proteomes" id="UP000015354"/>
    </source>
</evidence>
<comment type="caution">
    <text evidence="1">The sequence shown here is derived from an EMBL/GenBank/DDBJ whole genome shotgun (WGS) entry which is preliminary data.</text>
</comment>
<accession>S9UVA4</accession>
<protein>
    <submittedName>
        <fullName evidence="1">Uncharacterized protein</fullName>
    </submittedName>
</protein>
<sequence>MSCSSFCVFVVREVESPGKIVGTLRYSLRSCWLRVPDSVEMMWQWCASRTLYCASSKEGKEMETIRHTPSRPTFPLPYEVRLVHM</sequence>
<reference evidence="1 2" key="1">
    <citation type="journal article" date="2013" name="PLoS ONE">
        <title>Predicting the Proteins of Angomonas deanei, Strigomonas culicis and Their Respective Endosymbionts Reveals New Aspects of the Trypanosomatidae Family.</title>
        <authorList>
            <person name="Motta M.C."/>
            <person name="Martins A.C."/>
            <person name="de Souza S.S."/>
            <person name="Catta-Preta C.M."/>
            <person name="Silva R."/>
            <person name="Klein C.C."/>
            <person name="de Almeida L.G."/>
            <person name="de Lima Cunha O."/>
            <person name="Ciapina L.P."/>
            <person name="Brocchi M."/>
            <person name="Colabardini A.C."/>
            <person name="de Araujo Lima B."/>
            <person name="Machado C.R."/>
            <person name="de Almeida Soares C.M."/>
            <person name="Probst C.M."/>
            <person name="de Menezes C.B."/>
            <person name="Thompson C.E."/>
            <person name="Bartholomeu D.C."/>
            <person name="Gradia D.F."/>
            <person name="Pavoni D.P."/>
            <person name="Grisard E.C."/>
            <person name="Fantinatti-Garboggini F."/>
            <person name="Marchini F.K."/>
            <person name="Rodrigues-Luiz G.F."/>
            <person name="Wagner G."/>
            <person name="Goldman G.H."/>
            <person name="Fietto J.L."/>
            <person name="Elias M.C."/>
            <person name="Goldman M.H."/>
            <person name="Sagot M.F."/>
            <person name="Pereira M."/>
            <person name="Stoco P.H."/>
            <person name="de Mendonca-Neto R.P."/>
            <person name="Teixeira S.M."/>
            <person name="Maciel T.E."/>
            <person name="de Oliveira Mendes T.A."/>
            <person name="Urmenyi T.P."/>
            <person name="de Souza W."/>
            <person name="Schenkman S."/>
            <person name="de Vasconcelos A.T."/>
        </authorList>
    </citation>
    <scope>NUCLEOTIDE SEQUENCE [LARGE SCALE GENOMIC DNA]</scope>
</reference>
<gene>
    <name evidence="1" type="ORF">STCU_09975</name>
</gene>
<dbReference type="EMBL" id="ATMH01009917">
    <property type="protein sequence ID" value="EPY18446.1"/>
    <property type="molecule type" value="Genomic_DNA"/>
</dbReference>
<keyword evidence="2" id="KW-1185">Reference proteome</keyword>